<feature type="domain" description="HAMP" evidence="16">
    <location>
        <begin position="308"/>
        <end position="361"/>
    </location>
</feature>
<reference evidence="17 18" key="1">
    <citation type="journal article" date="2008" name="BMC Genomics">
        <title>Complete genome of Phenylobacterium zucineum - a novel facultative intracellular bacterium isolated from human erythroleukemia cell line K562.</title>
        <authorList>
            <person name="Luo Y."/>
            <person name="Xu X."/>
            <person name="Ding Z."/>
            <person name="Liu Z."/>
            <person name="Zhang B."/>
            <person name="Yan Z."/>
            <person name="Sun J."/>
            <person name="Hu S."/>
            <person name="Hu X."/>
        </authorList>
    </citation>
    <scope>NUCLEOTIDE SEQUENCE [LARGE SCALE GENOMIC DNA]</scope>
    <source>
        <strain evidence="17 18">HLK1</strain>
    </source>
</reference>
<dbReference type="KEGG" id="pzu:PHZ_c1729"/>
<dbReference type="Pfam" id="PF02518">
    <property type="entry name" value="HATPase_c"/>
    <property type="match status" value="1"/>
</dbReference>
<evidence type="ECO:0000256" key="9">
    <source>
        <dbReference type="ARBA" id="ARBA00022777"/>
    </source>
</evidence>
<dbReference type="SMART" id="SM00387">
    <property type="entry name" value="HATPase_c"/>
    <property type="match status" value="1"/>
</dbReference>
<proteinExistence type="predicted"/>
<keyword evidence="13 14" id="KW-0472">Membrane</keyword>
<dbReference type="InterPro" id="IPR003594">
    <property type="entry name" value="HATPase_dom"/>
</dbReference>
<dbReference type="CDD" id="cd06225">
    <property type="entry name" value="HAMP"/>
    <property type="match status" value="1"/>
</dbReference>
<evidence type="ECO:0000313" key="18">
    <source>
        <dbReference type="Proteomes" id="UP000001868"/>
    </source>
</evidence>
<dbReference type="InterPro" id="IPR035965">
    <property type="entry name" value="PAS-like_dom_sf"/>
</dbReference>
<dbReference type="InterPro" id="IPR005467">
    <property type="entry name" value="His_kinase_dom"/>
</dbReference>
<evidence type="ECO:0000256" key="14">
    <source>
        <dbReference type="SAM" id="Phobius"/>
    </source>
</evidence>
<dbReference type="GO" id="GO:0005886">
    <property type="term" value="C:plasma membrane"/>
    <property type="evidence" value="ECO:0007669"/>
    <property type="project" value="UniProtKB-SubCell"/>
</dbReference>
<dbReference type="CDD" id="cd00082">
    <property type="entry name" value="HisKA"/>
    <property type="match status" value="1"/>
</dbReference>
<feature type="transmembrane region" description="Helical" evidence="14">
    <location>
        <begin position="86"/>
        <end position="108"/>
    </location>
</feature>
<dbReference type="InterPro" id="IPR004358">
    <property type="entry name" value="Sig_transdc_His_kin-like_C"/>
</dbReference>
<keyword evidence="4" id="KW-1003">Cell membrane</keyword>
<dbReference type="EMBL" id="CP000747">
    <property type="protein sequence ID" value="ACG78140.1"/>
    <property type="molecule type" value="Genomic_DNA"/>
</dbReference>
<keyword evidence="7 14" id="KW-0812">Transmembrane</keyword>
<dbReference type="HOGENOM" id="CLU_019564_1_0_5"/>
<gene>
    <name evidence="17" type="primary">ntrY</name>
    <name evidence="17" type="ordered locus">PHZ_c1729</name>
</gene>
<evidence type="ECO:0000256" key="7">
    <source>
        <dbReference type="ARBA" id="ARBA00022692"/>
    </source>
</evidence>
<sequence length="724" mass="77899">MRRTLQSKVVLGVGYGVAVGLTVLAIILAASPPQTGPLGPASRLILTLLGLNLILILLLIAAVGLRIMELVRARAEDAGARLHVRFVRLFALAAVVPAAVVFIFYGVLVSRGVENWFSARVQTVVETSATVLRTYVDEQIQYIRDHVTPMAADLNREADALQENPGQVSSYLGALASYHAFSAAYLVDGRGRVLARAESDEAPPFTPPSAASFEAADTGEIYIPDFTGGDVMRAVYRLNAYEDLYLYIARPLREGIVVNLRNAEGSLVSYRDVAQNRERIQAIFVLSYAETALLVLVGAVWLGLGAANALSAPIARLVQAAGRVAGGDLSARVDAESDPDEIAVLSRAFNSMTHDLQAQQEALKRAGDEAESRRQFIETVLAEVSAGVIGLDRKGRISVANRQAALLLDLPGDHGRGRRLADVAPEFAELAAGAGRGGEAEEEIDVVRGRENRRLRVRASQSEGGLVLTFDDITRLVAAQRNAAWRDVARRIAHEIKNPLTPIQLSAERLRKKYRKDIADAELETFDRCTDTIVRQVGDIGRMVDEFSAFARMPAPKFAKADASELLRAAVFAQRVASPDISVELEEPAPDAMLLADSRMIAQALTNVLKNAAEAVEARRARTPKLKGRIVARLAADDGQVAFEVEDNGVGLPAKDRDRLTEPYVTTREKGTGLGLAIVKRILEDHGGELELADARSGQGALATLRLPAASAARVEATAVAATT</sequence>
<dbReference type="STRING" id="450851.PHZ_c1729"/>
<protein>
    <recommendedName>
        <fullName evidence="3">histidine kinase</fullName>
        <ecNumber evidence="3">2.7.13.3</ecNumber>
    </recommendedName>
</protein>
<dbReference type="PROSITE" id="PS50109">
    <property type="entry name" value="HIS_KIN"/>
    <property type="match status" value="1"/>
</dbReference>
<dbReference type="PANTHER" id="PTHR42878:SF7">
    <property type="entry name" value="SENSOR HISTIDINE KINASE GLRK"/>
    <property type="match status" value="1"/>
</dbReference>
<dbReference type="InterPro" id="IPR003660">
    <property type="entry name" value="HAMP_dom"/>
</dbReference>
<dbReference type="PIRSF" id="PIRSF037532">
    <property type="entry name" value="STHK_NtrY"/>
    <property type="match status" value="1"/>
</dbReference>
<dbReference type="PRINTS" id="PR00344">
    <property type="entry name" value="BCTRLSENSOR"/>
</dbReference>
<dbReference type="SMART" id="SM00304">
    <property type="entry name" value="HAMP"/>
    <property type="match status" value="1"/>
</dbReference>
<evidence type="ECO:0000256" key="1">
    <source>
        <dbReference type="ARBA" id="ARBA00000085"/>
    </source>
</evidence>
<name>B4RBU3_PHEZH</name>
<dbReference type="Proteomes" id="UP000001868">
    <property type="component" value="Chromosome"/>
</dbReference>
<dbReference type="InterPro" id="IPR036890">
    <property type="entry name" value="HATPase_C_sf"/>
</dbReference>
<organism evidence="17 18">
    <name type="scientific">Phenylobacterium zucineum (strain HLK1)</name>
    <dbReference type="NCBI Taxonomy" id="450851"/>
    <lineage>
        <taxon>Bacteria</taxon>
        <taxon>Pseudomonadati</taxon>
        <taxon>Pseudomonadota</taxon>
        <taxon>Alphaproteobacteria</taxon>
        <taxon>Caulobacterales</taxon>
        <taxon>Caulobacteraceae</taxon>
        <taxon>Phenylobacterium</taxon>
    </lineage>
</organism>
<dbReference type="EC" id="2.7.13.3" evidence="3"/>
<dbReference type="InterPro" id="IPR045671">
    <property type="entry name" value="NtrY-like_N"/>
</dbReference>
<evidence type="ECO:0000256" key="8">
    <source>
        <dbReference type="ARBA" id="ARBA00022741"/>
    </source>
</evidence>
<evidence type="ECO:0000256" key="11">
    <source>
        <dbReference type="ARBA" id="ARBA00022989"/>
    </source>
</evidence>
<dbReference type="Gene3D" id="3.30.565.10">
    <property type="entry name" value="Histidine kinase-like ATPase, C-terminal domain"/>
    <property type="match status" value="1"/>
</dbReference>
<dbReference type="Gene3D" id="6.10.340.10">
    <property type="match status" value="1"/>
</dbReference>
<dbReference type="Pfam" id="PF19312">
    <property type="entry name" value="NtrY_N"/>
    <property type="match status" value="1"/>
</dbReference>
<feature type="transmembrane region" description="Helical" evidence="14">
    <location>
        <begin position="283"/>
        <end position="304"/>
    </location>
</feature>
<dbReference type="GO" id="GO:0000155">
    <property type="term" value="F:phosphorelay sensor kinase activity"/>
    <property type="evidence" value="ECO:0007669"/>
    <property type="project" value="InterPro"/>
</dbReference>
<evidence type="ECO:0000256" key="5">
    <source>
        <dbReference type="ARBA" id="ARBA00022553"/>
    </source>
</evidence>
<dbReference type="GO" id="GO:0007234">
    <property type="term" value="P:osmosensory signaling via phosphorelay pathway"/>
    <property type="evidence" value="ECO:0007669"/>
    <property type="project" value="TreeGrafter"/>
</dbReference>
<comment type="catalytic activity">
    <reaction evidence="1">
        <text>ATP + protein L-histidine = ADP + protein N-phospho-L-histidine.</text>
        <dbReference type="EC" id="2.7.13.3"/>
    </reaction>
</comment>
<feature type="transmembrane region" description="Helical" evidence="14">
    <location>
        <begin position="168"/>
        <end position="187"/>
    </location>
</feature>
<dbReference type="AlphaFoldDB" id="B4RBU3"/>
<evidence type="ECO:0000256" key="3">
    <source>
        <dbReference type="ARBA" id="ARBA00012438"/>
    </source>
</evidence>
<evidence type="ECO:0000313" key="17">
    <source>
        <dbReference type="EMBL" id="ACG78140.1"/>
    </source>
</evidence>
<keyword evidence="12" id="KW-0902">Two-component regulatory system</keyword>
<comment type="subcellular location">
    <subcellularLocation>
        <location evidence="2">Cell membrane</location>
        <topology evidence="2">Multi-pass membrane protein</topology>
    </subcellularLocation>
</comment>
<dbReference type="PROSITE" id="PS50885">
    <property type="entry name" value="HAMP"/>
    <property type="match status" value="1"/>
</dbReference>
<dbReference type="Pfam" id="PF00672">
    <property type="entry name" value="HAMP"/>
    <property type="match status" value="1"/>
</dbReference>
<feature type="transmembrane region" description="Helical" evidence="14">
    <location>
        <begin position="12"/>
        <end position="32"/>
    </location>
</feature>
<keyword evidence="8" id="KW-0547">Nucleotide-binding</keyword>
<keyword evidence="11 14" id="KW-1133">Transmembrane helix</keyword>
<dbReference type="SUPFAM" id="SSF158472">
    <property type="entry name" value="HAMP domain-like"/>
    <property type="match status" value="1"/>
</dbReference>
<keyword evidence="5" id="KW-0597">Phosphoprotein</keyword>
<dbReference type="SUPFAM" id="SSF55874">
    <property type="entry name" value="ATPase domain of HSP90 chaperone/DNA topoisomerase II/histidine kinase"/>
    <property type="match status" value="1"/>
</dbReference>
<evidence type="ECO:0000256" key="10">
    <source>
        <dbReference type="ARBA" id="ARBA00022840"/>
    </source>
</evidence>
<evidence type="ECO:0000256" key="4">
    <source>
        <dbReference type="ARBA" id="ARBA00022475"/>
    </source>
</evidence>
<keyword evidence="6" id="KW-0808">Transferase</keyword>
<dbReference type="eggNOG" id="COG5000">
    <property type="taxonomic scope" value="Bacteria"/>
</dbReference>
<dbReference type="SUPFAM" id="SSF55785">
    <property type="entry name" value="PYP-like sensor domain (PAS domain)"/>
    <property type="match status" value="1"/>
</dbReference>
<dbReference type="Gene3D" id="3.30.450.20">
    <property type="entry name" value="PAS domain"/>
    <property type="match status" value="1"/>
</dbReference>
<evidence type="ECO:0000259" key="15">
    <source>
        <dbReference type="PROSITE" id="PS50109"/>
    </source>
</evidence>
<dbReference type="GO" id="GO:0005524">
    <property type="term" value="F:ATP binding"/>
    <property type="evidence" value="ECO:0007669"/>
    <property type="project" value="UniProtKB-KW"/>
</dbReference>
<dbReference type="FunFam" id="1.10.287.130:FF:000107">
    <property type="entry name" value="Sensor histidine kinase YycG"/>
    <property type="match status" value="1"/>
</dbReference>
<evidence type="ECO:0000256" key="13">
    <source>
        <dbReference type="ARBA" id="ARBA00023136"/>
    </source>
</evidence>
<evidence type="ECO:0000259" key="16">
    <source>
        <dbReference type="PROSITE" id="PS50885"/>
    </source>
</evidence>
<dbReference type="PANTHER" id="PTHR42878">
    <property type="entry name" value="TWO-COMPONENT HISTIDINE KINASE"/>
    <property type="match status" value="1"/>
</dbReference>
<feature type="transmembrane region" description="Helical" evidence="14">
    <location>
        <begin position="44"/>
        <end position="65"/>
    </location>
</feature>
<dbReference type="InterPro" id="IPR003661">
    <property type="entry name" value="HisK_dim/P_dom"/>
</dbReference>
<dbReference type="Pfam" id="PF00512">
    <property type="entry name" value="HisKA"/>
    <property type="match status" value="1"/>
</dbReference>
<dbReference type="InterPro" id="IPR017232">
    <property type="entry name" value="NtrY"/>
</dbReference>
<dbReference type="SMART" id="SM00388">
    <property type="entry name" value="HisKA"/>
    <property type="match status" value="1"/>
</dbReference>
<keyword evidence="10" id="KW-0067">ATP-binding</keyword>
<keyword evidence="18" id="KW-1185">Reference proteome</keyword>
<evidence type="ECO:0000256" key="2">
    <source>
        <dbReference type="ARBA" id="ARBA00004651"/>
    </source>
</evidence>
<dbReference type="GO" id="GO:0030295">
    <property type="term" value="F:protein kinase activator activity"/>
    <property type="evidence" value="ECO:0007669"/>
    <property type="project" value="TreeGrafter"/>
</dbReference>
<keyword evidence="9" id="KW-0418">Kinase</keyword>
<dbReference type="SUPFAM" id="SSF47384">
    <property type="entry name" value="Homodimeric domain of signal transducing histidine kinase"/>
    <property type="match status" value="1"/>
</dbReference>
<dbReference type="InterPro" id="IPR050351">
    <property type="entry name" value="BphY/WalK/GraS-like"/>
</dbReference>
<accession>B4RBU3</accession>
<dbReference type="InterPro" id="IPR036097">
    <property type="entry name" value="HisK_dim/P_sf"/>
</dbReference>
<evidence type="ECO:0000256" key="6">
    <source>
        <dbReference type="ARBA" id="ARBA00022679"/>
    </source>
</evidence>
<feature type="domain" description="Histidine kinase" evidence="15">
    <location>
        <begin position="491"/>
        <end position="711"/>
    </location>
</feature>
<dbReference type="Gene3D" id="1.10.287.130">
    <property type="match status" value="1"/>
</dbReference>
<dbReference type="GO" id="GO:0000156">
    <property type="term" value="F:phosphorelay response regulator activity"/>
    <property type="evidence" value="ECO:0007669"/>
    <property type="project" value="TreeGrafter"/>
</dbReference>
<evidence type="ECO:0000256" key="12">
    <source>
        <dbReference type="ARBA" id="ARBA00023012"/>
    </source>
</evidence>